<keyword evidence="1" id="KW-0732">Signal</keyword>
<organism evidence="3 4">
    <name type="scientific">Thetidibacter halocola</name>
    <dbReference type="NCBI Taxonomy" id="2827239"/>
    <lineage>
        <taxon>Bacteria</taxon>
        <taxon>Pseudomonadati</taxon>
        <taxon>Pseudomonadota</taxon>
        <taxon>Alphaproteobacteria</taxon>
        <taxon>Rhodobacterales</taxon>
        <taxon>Roseobacteraceae</taxon>
        <taxon>Thetidibacter</taxon>
    </lineage>
</organism>
<comment type="caution">
    <text evidence="3">The sequence shown here is derived from an EMBL/GenBank/DDBJ whole genome shotgun (WGS) entry which is preliminary data.</text>
</comment>
<evidence type="ECO:0000313" key="3">
    <source>
        <dbReference type="EMBL" id="MBS0124518.1"/>
    </source>
</evidence>
<feature type="domain" description="Peptidoglycan binding-like" evidence="2">
    <location>
        <begin position="75"/>
        <end position="120"/>
    </location>
</feature>
<dbReference type="InterPro" id="IPR002477">
    <property type="entry name" value="Peptidoglycan-bd-like"/>
</dbReference>
<keyword evidence="4" id="KW-1185">Reference proteome</keyword>
<dbReference type="Pfam" id="PF01471">
    <property type="entry name" value="PG_binding_1"/>
    <property type="match status" value="1"/>
</dbReference>
<dbReference type="InterPro" id="IPR036365">
    <property type="entry name" value="PGBD-like_sf"/>
</dbReference>
<evidence type="ECO:0000259" key="2">
    <source>
        <dbReference type="Pfam" id="PF01471"/>
    </source>
</evidence>
<evidence type="ECO:0000313" key="4">
    <source>
        <dbReference type="Proteomes" id="UP000681356"/>
    </source>
</evidence>
<feature type="signal peptide" evidence="1">
    <location>
        <begin position="1"/>
        <end position="28"/>
    </location>
</feature>
<protein>
    <submittedName>
        <fullName evidence="3">Peptidoglycan-binding protein</fullName>
    </submittedName>
</protein>
<dbReference type="AlphaFoldDB" id="A0A8J8B9T3"/>
<reference evidence="3" key="1">
    <citation type="submission" date="2021-04" db="EMBL/GenBank/DDBJ databases">
        <authorList>
            <person name="Yoon J."/>
        </authorList>
    </citation>
    <scope>NUCLEOTIDE SEQUENCE</scope>
    <source>
        <strain evidence="3">KMU-90</strain>
    </source>
</reference>
<sequence length="557" mass="57180">MSRKSIGIRPIAAALAAALALSPAAAVADNAFVGGLVGGIIGGAIANSARQQPQKKVYRSAPARKPVYSAAREQNREVQHSLNYFGFNAGGADGVLGSRSRSAISTFQAHLGYPVTGQLTEFERSFLVGSYHRAQSGGPATAQLVASNPQGLRGLLTIYREEQMNGTGSMASASIGGHYGLPSVVAAAVNEIARSSDPSAEQLVQRSGFIQLADMNGDGQTDYILDTSVTGSAFWCNAQSCAVRVFASTPDGYERNDFQAFNVTPAMFSCTRGTCSRTGSDAPVMAAAPVAPQPAAPQATIPVATAVPSVNAGAAAAAPAVPQFFGAGAAAPSLASHCNMVSLVTTTNGGFTTAQDMTDAAAALGEQMCLSRTYAIANGETLIQKIPNATPQAVAGQCAGFGQLLTEQVAAISVQSREDVLRATSSFVLSAGMAPQQLETTARVCLASGYQSDDMDTAIGSALVLVALGQAPYAELVGHHLSQGFGATQRRDLAVQWYNHAIEAVDGGAVPVFGAGLPERVELLRAAMARMPGNSLPPEGSTVRKASAIPLFGLPSD</sequence>
<accession>A0A8J8B9T3</accession>
<dbReference type="EMBL" id="JAGTUU010000004">
    <property type="protein sequence ID" value="MBS0124518.1"/>
    <property type="molecule type" value="Genomic_DNA"/>
</dbReference>
<proteinExistence type="predicted"/>
<dbReference type="SUPFAM" id="SSF47090">
    <property type="entry name" value="PGBD-like"/>
    <property type="match status" value="1"/>
</dbReference>
<feature type="chain" id="PRO_5035253119" evidence="1">
    <location>
        <begin position="29"/>
        <end position="557"/>
    </location>
</feature>
<dbReference type="InterPro" id="IPR036366">
    <property type="entry name" value="PGBDSf"/>
</dbReference>
<gene>
    <name evidence="3" type="ORF">KB874_10260</name>
</gene>
<dbReference type="Gene3D" id="1.10.101.10">
    <property type="entry name" value="PGBD-like superfamily/PGBD"/>
    <property type="match status" value="1"/>
</dbReference>
<dbReference type="Proteomes" id="UP000681356">
    <property type="component" value="Unassembled WGS sequence"/>
</dbReference>
<evidence type="ECO:0000256" key="1">
    <source>
        <dbReference type="SAM" id="SignalP"/>
    </source>
</evidence>
<dbReference type="RefSeq" id="WP_212536490.1">
    <property type="nucleotide sequence ID" value="NZ_JAGTUU010000004.1"/>
</dbReference>
<name>A0A8J8B9T3_9RHOB</name>